<gene>
    <name evidence="2" type="ordered locus">VIT_01s0137g00490</name>
</gene>
<protein>
    <submittedName>
        <fullName evidence="2">Uncharacterized protein</fullName>
    </submittedName>
</protein>
<evidence type="ECO:0000256" key="1">
    <source>
        <dbReference type="SAM" id="Phobius"/>
    </source>
</evidence>
<feature type="transmembrane region" description="Helical" evidence="1">
    <location>
        <begin position="84"/>
        <end position="105"/>
    </location>
</feature>
<proteinExistence type="predicted"/>
<name>F6GVN5_VITVI</name>
<keyword evidence="1" id="KW-0472">Membrane</keyword>
<dbReference type="HOGENOM" id="CLU_2065754_0_0_1"/>
<organism evidence="2 3">
    <name type="scientific">Vitis vinifera</name>
    <name type="common">Grape</name>
    <dbReference type="NCBI Taxonomy" id="29760"/>
    <lineage>
        <taxon>Eukaryota</taxon>
        <taxon>Viridiplantae</taxon>
        <taxon>Streptophyta</taxon>
        <taxon>Embryophyta</taxon>
        <taxon>Tracheophyta</taxon>
        <taxon>Spermatophyta</taxon>
        <taxon>Magnoliopsida</taxon>
        <taxon>eudicotyledons</taxon>
        <taxon>Gunneridae</taxon>
        <taxon>Pentapetalae</taxon>
        <taxon>rosids</taxon>
        <taxon>Vitales</taxon>
        <taxon>Vitaceae</taxon>
        <taxon>Viteae</taxon>
        <taxon>Vitis</taxon>
    </lineage>
</organism>
<accession>F6GVN5</accession>
<dbReference type="Proteomes" id="UP000009183">
    <property type="component" value="Chromosome 1"/>
</dbReference>
<sequence length="119" mass="13513">MASGKRWMHGPSACPVLHTLNIPINQSSAGLSTSLHSPGNLITAVHLDYQPTIHHVADDRNINFCDLFFIFLKTQERREKQRDWLVAIAPLLCCLSQGTILFAVFSRKKQQLFLSNFMF</sequence>
<reference evidence="3" key="1">
    <citation type="journal article" date="2007" name="Nature">
        <title>The grapevine genome sequence suggests ancestral hexaploidization in major angiosperm phyla.</title>
        <authorList>
            <consortium name="The French-Italian Public Consortium for Grapevine Genome Characterization."/>
            <person name="Jaillon O."/>
            <person name="Aury J.-M."/>
            <person name="Noel B."/>
            <person name="Policriti A."/>
            <person name="Clepet C."/>
            <person name="Casagrande A."/>
            <person name="Choisne N."/>
            <person name="Aubourg S."/>
            <person name="Vitulo N."/>
            <person name="Jubin C."/>
            <person name="Vezzi A."/>
            <person name="Legeai F."/>
            <person name="Hugueney P."/>
            <person name="Dasilva C."/>
            <person name="Horner D."/>
            <person name="Mica E."/>
            <person name="Jublot D."/>
            <person name="Poulain J."/>
            <person name="Bruyere C."/>
            <person name="Billault A."/>
            <person name="Segurens B."/>
            <person name="Gouyvenoux M."/>
            <person name="Ugarte E."/>
            <person name="Cattonaro F."/>
            <person name="Anthouard V."/>
            <person name="Vico V."/>
            <person name="Del Fabbro C."/>
            <person name="Alaux M."/>
            <person name="Di Gaspero G."/>
            <person name="Dumas V."/>
            <person name="Felice N."/>
            <person name="Paillard S."/>
            <person name="Juman I."/>
            <person name="Moroldo M."/>
            <person name="Scalabrin S."/>
            <person name="Canaguier A."/>
            <person name="Le Clainche I."/>
            <person name="Malacrida G."/>
            <person name="Durand E."/>
            <person name="Pesole G."/>
            <person name="Laucou V."/>
            <person name="Chatelet P."/>
            <person name="Merdinoglu D."/>
            <person name="Delledonne M."/>
            <person name="Pezzotti M."/>
            <person name="Lecharny A."/>
            <person name="Scarpelli C."/>
            <person name="Artiguenave F."/>
            <person name="Pe M.E."/>
            <person name="Valle G."/>
            <person name="Morgante M."/>
            <person name="Caboche M."/>
            <person name="Adam-Blondon A.-F."/>
            <person name="Weissenbach J."/>
            <person name="Quetier F."/>
            <person name="Wincker P."/>
        </authorList>
    </citation>
    <scope>NUCLEOTIDE SEQUENCE [LARGE SCALE GENOMIC DNA]</scope>
    <source>
        <strain evidence="3">cv. Pinot noir / PN40024</strain>
    </source>
</reference>
<dbReference type="AlphaFoldDB" id="F6GVN5"/>
<evidence type="ECO:0000313" key="3">
    <source>
        <dbReference type="Proteomes" id="UP000009183"/>
    </source>
</evidence>
<keyword evidence="1" id="KW-1133">Transmembrane helix</keyword>
<dbReference type="PaxDb" id="29760-VIT_01s0137g00490.t01"/>
<dbReference type="InParanoid" id="F6GVN5"/>
<evidence type="ECO:0000313" key="2">
    <source>
        <dbReference type="EMBL" id="CCB43998.1"/>
    </source>
</evidence>
<keyword evidence="3" id="KW-1185">Reference proteome</keyword>
<keyword evidence="1" id="KW-0812">Transmembrane</keyword>
<dbReference type="EMBL" id="FN594954">
    <property type="protein sequence ID" value="CCB43998.1"/>
    <property type="molecule type" value="Genomic_DNA"/>
</dbReference>